<proteinExistence type="predicted"/>
<name>A0AA35NH71_SACK1</name>
<dbReference type="CDD" id="cd05233">
    <property type="entry name" value="SDR_c"/>
    <property type="match status" value="1"/>
</dbReference>
<dbReference type="GO" id="GO:0048038">
    <property type="term" value="F:quinone binding"/>
    <property type="evidence" value="ECO:0007669"/>
    <property type="project" value="TreeGrafter"/>
</dbReference>
<evidence type="ECO:0000313" key="1">
    <source>
        <dbReference type="EMBL" id="CAI4044825.1"/>
    </source>
</evidence>
<dbReference type="Gene3D" id="3.40.50.720">
    <property type="entry name" value="NAD(P)-binding Rossmann-like Domain"/>
    <property type="match status" value="1"/>
</dbReference>
<dbReference type="PROSITE" id="PS00061">
    <property type="entry name" value="ADH_SHORT"/>
    <property type="match status" value="1"/>
</dbReference>
<dbReference type="EMBL" id="OX365906">
    <property type="protein sequence ID" value="CAI4044825.1"/>
    <property type="molecule type" value="Genomic_DNA"/>
</dbReference>
<dbReference type="InterPro" id="IPR036291">
    <property type="entry name" value="NAD(P)-bd_dom_sf"/>
</dbReference>
<gene>
    <name evidence="1" type="primary">SKDI11G1570</name>
    <name evidence="1" type="ORF">SKDI_11G1570</name>
</gene>
<dbReference type="InterPro" id="IPR020904">
    <property type="entry name" value="Sc_DH/Rdtase_CS"/>
</dbReference>
<dbReference type="SUPFAM" id="SSF51735">
    <property type="entry name" value="NAD(P)-binding Rossmann-fold domains"/>
    <property type="match status" value="1"/>
</dbReference>
<dbReference type="Proteomes" id="UP001162087">
    <property type="component" value="Chromosome 11"/>
</dbReference>
<dbReference type="GO" id="GO:0006633">
    <property type="term" value="P:fatty acid biosynthetic process"/>
    <property type="evidence" value="ECO:0007669"/>
    <property type="project" value="TreeGrafter"/>
</dbReference>
<dbReference type="InterPro" id="IPR002347">
    <property type="entry name" value="SDR_fam"/>
</dbReference>
<reference evidence="1" key="1">
    <citation type="submission" date="2022-10" db="EMBL/GenBank/DDBJ databases">
        <authorList>
            <person name="Byrne P K."/>
        </authorList>
    </citation>
    <scope>NUCLEOTIDE SEQUENCE</scope>
    <source>
        <strain evidence="1">IFO1802</strain>
    </source>
</reference>
<dbReference type="PRINTS" id="PR00081">
    <property type="entry name" value="GDHRDH"/>
</dbReference>
<keyword evidence="2" id="KW-1185">Reference proteome</keyword>
<organism evidence="1 2">
    <name type="scientific">Saccharomyces kudriavzevii (strain ATCC MYA-4449 / AS 2.2408 / CBS 8840 / NBRC 1802 / NCYC 2889)</name>
    <name type="common">Yeast</name>
    <dbReference type="NCBI Taxonomy" id="226230"/>
    <lineage>
        <taxon>Eukaryota</taxon>
        <taxon>Fungi</taxon>
        <taxon>Dikarya</taxon>
        <taxon>Ascomycota</taxon>
        <taxon>Saccharomycotina</taxon>
        <taxon>Saccharomycetes</taxon>
        <taxon>Saccharomycetales</taxon>
        <taxon>Saccharomycetaceae</taxon>
        <taxon>Saccharomyces</taxon>
    </lineage>
</organism>
<dbReference type="PANTHER" id="PTHR42760:SF133">
    <property type="entry name" value="3-OXOACYL-[ACYL-CARRIER-PROTEIN] REDUCTASE"/>
    <property type="match status" value="1"/>
</dbReference>
<dbReference type="OrthoDB" id="417891at2759"/>
<accession>A0AA35NH71</accession>
<dbReference type="GO" id="GO:0016616">
    <property type="term" value="F:oxidoreductase activity, acting on the CH-OH group of donors, NAD or NADP as acceptor"/>
    <property type="evidence" value="ECO:0007669"/>
    <property type="project" value="TreeGrafter"/>
</dbReference>
<evidence type="ECO:0000313" key="2">
    <source>
        <dbReference type="Proteomes" id="UP001162087"/>
    </source>
</evidence>
<sequence length="276" mass="31254">MHFLPVAMVTGSTRGIGKAISQKLSQEGLSCIMLGSTKETIKRIDIRKDQLASSHQRYCAMAIDFRKWPHWTGCELYDGIEYFQDRPPLEQRYSSLFEPCDKWSSNGYFYYVNLLVNCAGLTQESLSVRTTSSQIQEIMNVNFMSPVTMTNLCVKNMMKSQRKFPELFVKSTRPTIINLSSILQSGEVKVPGTSVYSASKAALSRYTEVLAREMEPRKIRCLTISPGLVKGTDMIRNLSVTSQEELTSAIDTKYVTTPAEVAQQVWSLYNESKLYE</sequence>
<dbReference type="PRINTS" id="PR00080">
    <property type="entry name" value="SDRFAMILY"/>
</dbReference>
<dbReference type="Pfam" id="PF00106">
    <property type="entry name" value="adh_short"/>
    <property type="match status" value="2"/>
</dbReference>
<dbReference type="PANTHER" id="PTHR42760">
    <property type="entry name" value="SHORT-CHAIN DEHYDROGENASES/REDUCTASES FAMILY MEMBER"/>
    <property type="match status" value="1"/>
</dbReference>
<protein>
    <submittedName>
        <fullName evidence="1">Uncharacterized protein</fullName>
    </submittedName>
</protein>